<sequence length="75" mass="8510">MSNALPLICNGEQMYAVEMKSECPHLSTIQPMTKDFIQNLDISKNCEKCSSNEENWICLTCYKVSCLNNHVAVHD</sequence>
<proteinExistence type="predicted"/>
<organism evidence="1 2">
    <name type="scientific">Panagrolaimus sp. JU765</name>
    <dbReference type="NCBI Taxonomy" id="591449"/>
    <lineage>
        <taxon>Eukaryota</taxon>
        <taxon>Metazoa</taxon>
        <taxon>Ecdysozoa</taxon>
        <taxon>Nematoda</taxon>
        <taxon>Chromadorea</taxon>
        <taxon>Rhabditida</taxon>
        <taxon>Tylenchina</taxon>
        <taxon>Panagrolaimomorpha</taxon>
        <taxon>Panagrolaimoidea</taxon>
        <taxon>Panagrolaimidae</taxon>
        <taxon>Panagrolaimus</taxon>
    </lineage>
</organism>
<evidence type="ECO:0000313" key="1">
    <source>
        <dbReference type="Proteomes" id="UP000887576"/>
    </source>
</evidence>
<reference evidence="2" key="1">
    <citation type="submission" date="2022-11" db="UniProtKB">
        <authorList>
            <consortium name="WormBaseParasite"/>
        </authorList>
    </citation>
    <scope>IDENTIFICATION</scope>
</reference>
<protein>
    <submittedName>
        <fullName evidence="2">UBP-type domain-containing protein</fullName>
    </submittedName>
</protein>
<evidence type="ECO:0000313" key="2">
    <source>
        <dbReference type="WBParaSite" id="JU765_v2.g2806.t1"/>
    </source>
</evidence>
<name>A0AC34R2D9_9BILA</name>
<dbReference type="Proteomes" id="UP000887576">
    <property type="component" value="Unplaced"/>
</dbReference>
<accession>A0AC34R2D9</accession>
<dbReference type="WBParaSite" id="JU765_v2.g2806.t1">
    <property type="protein sequence ID" value="JU765_v2.g2806.t1"/>
    <property type="gene ID" value="JU765_v2.g2806"/>
</dbReference>